<reference evidence="1 2" key="1">
    <citation type="submission" date="2019-02" db="EMBL/GenBank/DDBJ databases">
        <title>Opniocepnalus argus genome.</title>
        <authorList>
            <person name="Zhou C."/>
            <person name="Xiao S."/>
        </authorList>
    </citation>
    <scope>NUCLEOTIDE SEQUENCE [LARGE SCALE GENOMIC DNA]</scope>
    <source>
        <strain evidence="1">OARG1902GOOAL</strain>
        <tissue evidence="1">Muscle</tissue>
    </source>
</reference>
<evidence type="ECO:0000313" key="1">
    <source>
        <dbReference type="EMBL" id="KAF3688851.1"/>
    </source>
</evidence>
<evidence type="ECO:0000313" key="2">
    <source>
        <dbReference type="Proteomes" id="UP000503349"/>
    </source>
</evidence>
<dbReference type="Proteomes" id="UP000503349">
    <property type="component" value="Chromosome 4"/>
</dbReference>
<accession>A0A6G1PEW0</accession>
<protein>
    <submittedName>
        <fullName evidence="1">Uncharacterized protein</fullName>
    </submittedName>
</protein>
<gene>
    <name evidence="1" type="ORF">EXN66_Car004523</name>
</gene>
<dbReference type="AlphaFoldDB" id="A0A6G1PEW0"/>
<proteinExistence type="predicted"/>
<reference evidence="2" key="2">
    <citation type="submission" date="2019-02" db="EMBL/GenBank/DDBJ databases">
        <title>Opniocepnalus argus Var Kimnra genome.</title>
        <authorList>
            <person name="Zhou C."/>
            <person name="Xiao S."/>
        </authorList>
    </citation>
    <scope>NUCLEOTIDE SEQUENCE [LARGE SCALE GENOMIC DNA]</scope>
</reference>
<dbReference type="EMBL" id="CM015715">
    <property type="protein sequence ID" value="KAF3688851.1"/>
    <property type="molecule type" value="Genomic_DNA"/>
</dbReference>
<organism evidence="1 2">
    <name type="scientific">Channa argus</name>
    <name type="common">Northern snakehead</name>
    <name type="synonym">Ophicephalus argus</name>
    <dbReference type="NCBI Taxonomy" id="215402"/>
    <lineage>
        <taxon>Eukaryota</taxon>
        <taxon>Metazoa</taxon>
        <taxon>Chordata</taxon>
        <taxon>Craniata</taxon>
        <taxon>Vertebrata</taxon>
        <taxon>Euteleostomi</taxon>
        <taxon>Actinopterygii</taxon>
        <taxon>Neopterygii</taxon>
        <taxon>Teleostei</taxon>
        <taxon>Neoteleostei</taxon>
        <taxon>Acanthomorphata</taxon>
        <taxon>Anabantaria</taxon>
        <taxon>Anabantiformes</taxon>
        <taxon>Channoidei</taxon>
        <taxon>Channidae</taxon>
        <taxon>Channa</taxon>
    </lineage>
</organism>
<keyword evidence="2" id="KW-1185">Reference proteome</keyword>
<sequence>MHLIHPEPLHSKPKRVNMLVLLGEQFRIIKASRNYPCILYRTIAKSTSHREKNSQIIRIWKKKMLQENLSE</sequence>
<name>A0A6G1PEW0_CHAAH</name>